<proteinExistence type="predicted"/>
<name>V8QUX4_9BURK</name>
<dbReference type="OrthoDB" id="8959245at2"/>
<evidence type="ECO:0000256" key="2">
    <source>
        <dbReference type="ARBA" id="ARBA00023125"/>
    </source>
</evidence>
<gene>
    <name evidence="5" type="ORF">W822_10105</name>
</gene>
<keyword evidence="2" id="KW-0238">DNA-binding</keyword>
<protein>
    <submittedName>
        <fullName evidence="5">GntR family transcriptional regulator</fullName>
    </submittedName>
</protein>
<dbReference type="InterPro" id="IPR036390">
    <property type="entry name" value="WH_DNA-bd_sf"/>
</dbReference>
<dbReference type="EMBL" id="AYXT01000009">
    <property type="protein sequence ID" value="ETF03148.1"/>
    <property type="molecule type" value="Genomic_DNA"/>
</dbReference>
<dbReference type="InterPro" id="IPR000524">
    <property type="entry name" value="Tscrpt_reg_HTH_GntR"/>
</dbReference>
<evidence type="ECO:0000313" key="5">
    <source>
        <dbReference type="EMBL" id="ETF03148.1"/>
    </source>
</evidence>
<evidence type="ECO:0000259" key="4">
    <source>
        <dbReference type="PROSITE" id="PS50949"/>
    </source>
</evidence>
<dbReference type="RefSeq" id="WP_024004991.1">
    <property type="nucleotide sequence ID" value="NZ_KI650979.1"/>
</dbReference>
<dbReference type="SMART" id="SM00895">
    <property type="entry name" value="FCD"/>
    <property type="match status" value="1"/>
</dbReference>
<dbReference type="SUPFAM" id="SSF48008">
    <property type="entry name" value="GntR ligand-binding domain-like"/>
    <property type="match status" value="1"/>
</dbReference>
<dbReference type="HOGENOM" id="CLU_017584_5_1_4"/>
<dbReference type="PRINTS" id="PR00035">
    <property type="entry name" value="HTHGNTR"/>
</dbReference>
<dbReference type="InterPro" id="IPR011711">
    <property type="entry name" value="GntR_C"/>
</dbReference>
<dbReference type="InterPro" id="IPR036388">
    <property type="entry name" value="WH-like_DNA-bd_sf"/>
</dbReference>
<sequence>MVKSTGQEALDSFESTVEFRLFSDRRQLTLSLPEQIAAQLGDQIISGAMANGAHIPEQELAERYEVSRGPVREALRILEREGLVIVNARRGASVSELNVTELAEIFEVRSALLSLAARKNATTRSPELLNLLEYGIEKLATYVDTPEDGSRYAETTYRLSLLSARYASNARLSQIVTSLSLQTLRYSKLQFRVKARRERSLEFWRQSLRACREGDVDAAVRICQERIQLSWDATLAVLQKGEPGTGKE</sequence>
<dbReference type="GO" id="GO:0003677">
    <property type="term" value="F:DNA binding"/>
    <property type="evidence" value="ECO:0007669"/>
    <property type="project" value="UniProtKB-KW"/>
</dbReference>
<evidence type="ECO:0000256" key="3">
    <source>
        <dbReference type="ARBA" id="ARBA00023163"/>
    </source>
</evidence>
<dbReference type="InterPro" id="IPR008920">
    <property type="entry name" value="TF_FadR/GntR_C"/>
</dbReference>
<comment type="caution">
    <text evidence="5">The sequence shown here is derived from an EMBL/GenBank/DDBJ whole genome shotgun (WGS) entry which is preliminary data.</text>
</comment>
<keyword evidence="3" id="KW-0804">Transcription</keyword>
<dbReference type="SMART" id="SM00345">
    <property type="entry name" value="HTH_GNTR"/>
    <property type="match status" value="1"/>
</dbReference>
<reference evidence="5 6" key="1">
    <citation type="journal article" date="2014" name="Genome Announc.">
        <title>Draft Genome Sequence of Advenella kashmirensis Strain W13003, a Polycyclic Aromatic Hydrocarbon-Degrading Bacterium.</title>
        <authorList>
            <person name="Wang X."/>
            <person name="Jin D."/>
            <person name="Zhou L."/>
            <person name="Wu L."/>
            <person name="An W."/>
            <person name="Zhao L."/>
        </authorList>
    </citation>
    <scope>NUCLEOTIDE SEQUENCE [LARGE SCALE GENOMIC DNA]</scope>
    <source>
        <strain evidence="5 6">W13003</strain>
    </source>
</reference>
<dbReference type="Pfam" id="PF07729">
    <property type="entry name" value="FCD"/>
    <property type="match status" value="1"/>
</dbReference>
<accession>V8QUX4</accession>
<dbReference type="PANTHER" id="PTHR43537:SF24">
    <property type="entry name" value="GLUCONATE OPERON TRANSCRIPTIONAL REPRESSOR"/>
    <property type="match status" value="1"/>
</dbReference>
<dbReference type="Gene3D" id="1.20.120.530">
    <property type="entry name" value="GntR ligand-binding domain-like"/>
    <property type="match status" value="1"/>
</dbReference>
<dbReference type="Proteomes" id="UP000018733">
    <property type="component" value="Unassembled WGS sequence"/>
</dbReference>
<dbReference type="Pfam" id="PF00392">
    <property type="entry name" value="GntR"/>
    <property type="match status" value="1"/>
</dbReference>
<dbReference type="STRING" id="1424334.W822_10105"/>
<dbReference type="Gene3D" id="1.10.10.10">
    <property type="entry name" value="Winged helix-like DNA-binding domain superfamily/Winged helix DNA-binding domain"/>
    <property type="match status" value="1"/>
</dbReference>
<dbReference type="PATRIC" id="fig|1424334.3.peg.2026"/>
<evidence type="ECO:0000256" key="1">
    <source>
        <dbReference type="ARBA" id="ARBA00023015"/>
    </source>
</evidence>
<evidence type="ECO:0000313" key="6">
    <source>
        <dbReference type="Proteomes" id="UP000018733"/>
    </source>
</evidence>
<keyword evidence="1" id="KW-0805">Transcription regulation</keyword>
<dbReference type="PANTHER" id="PTHR43537">
    <property type="entry name" value="TRANSCRIPTIONAL REGULATOR, GNTR FAMILY"/>
    <property type="match status" value="1"/>
</dbReference>
<dbReference type="SUPFAM" id="SSF46785">
    <property type="entry name" value="Winged helix' DNA-binding domain"/>
    <property type="match status" value="1"/>
</dbReference>
<feature type="domain" description="HTH gntR-type" evidence="4">
    <location>
        <begin position="30"/>
        <end position="97"/>
    </location>
</feature>
<dbReference type="eggNOG" id="COG1802">
    <property type="taxonomic scope" value="Bacteria"/>
</dbReference>
<dbReference type="CDD" id="cd07377">
    <property type="entry name" value="WHTH_GntR"/>
    <property type="match status" value="1"/>
</dbReference>
<dbReference type="AlphaFoldDB" id="V8QUX4"/>
<keyword evidence="6" id="KW-1185">Reference proteome</keyword>
<dbReference type="GO" id="GO:0003700">
    <property type="term" value="F:DNA-binding transcription factor activity"/>
    <property type="evidence" value="ECO:0007669"/>
    <property type="project" value="InterPro"/>
</dbReference>
<dbReference type="PROSITE" id="PS50949">
    <property type="entry name" value="HTH_GNTR"/>
    <property type="match status" value="1"/>
</dbReference>
<organism evidence="5 6">
    <name type="scientific">Advenella kashmirensis W13003</name>
    <dbReference type="NCBI Taxonomy" id="1424334"/>
    <lineage>
        <taxon>Bacteria</taxon>
        <taxon>Pseudomonadati</taxon>
        <taxon>Pseudomonadota</taxon>
        <taxon>Betaproteobacteria</taxon>
        <taxon>Burkholderiales</taxon>
        <taxon>Alcaligenaceae</taxon>
    </lineage>
</organism>